<proteinExistence type="inferred from homology"/>
<keyword evidence="4 6" id="KW-0560">Oxidoreductase</keyword>
<keyword evidence="2 6" id="KW-0285">Flavoprotein</keyword>
<evidence type="ECO:0000256" key="4">
    <source>
        <dbReference type="ARBA" id="ARBA00023002"/>
    </source>
</evidence>
<dbReference type="PANTHER" id="PTHR42923:SF3">
    <property type="entry name" value="PROTOPORPHYRINOGEN OXIDASE"/>
    <property type="match status" value="1"/>
</dbReference>
<evidence type="ECO:0000256" key="1">
    <source>
        <dbReference type="ARBA" id="ARBA00001974"/>
    </source>
</evidence>
<feature type="domain" description="Amine oxidase" evidence="8">
    <location>
        <begin position="39"/>
        <end position="473"/>
    </location>
</feature>
<keyword evidence="10" id="KW-1185">Reference proteome</keyword>
<name>A0A7U3YK16_DESPD</name>
<evidence type="ECO:0000313" key="9">
    <source>
        <dbReference type="EMBL" id="ADW16818.1"/>
    </source>
</evidence>
<comment type="subcellular location">
    <subcellularLocation>
        <location evidence="6">Cytoplasm</location>
    </subcellularLocation>
</comment>
<organism evidence="9 10">
    <name type="scientific">Desulfobulbus propionicus (strain ATCC 33891 / DSM 2032 / VKM B-1956 / 1pr3)</name>
    <dbReference type="NCBI Taxonomy" id="577650"/>
    <lineage>
        <taxon>Bacteria</taxon>
        <taxon>Pseudomonadati</taxon>
        <taxon>Thermodesulfobacteriota</taxon>
        <taxon>Desulfobulbia</taxon>
        <taxon>Desulfobulbales</taxon>
        <taxon>Desulfobulbaceae</taxon>
        <taxon>Desulfobulbus</taxon>
    </lineage>
</organism>
<dbReference type="NCBIfam" id="TIGR00562">
    <property type="entry name" value="proto_IX_ox"/>
    <property type="match status" value="1"/>
</dbReference>
<comment type="catalytic activity">
    <reaction evidence="6">
        <text>coproporphyrinogen III + 3 O2 = coproporphyrin III + 3 H2O2</text>
        <dbReference type="Rhea" id="RHEA:43436"/>
        <dbReference type="ChEBI" id="CHEBI:15379"/>
        <dbReference type="ChEBI" id="CHEBI:16240"/>
        <dbReference type="ChEBI" id="CHEBI:57309"/>
        <dbReference type="ChEBI" id="CHEBI:131725"/>
        <dbReference type="EC" id="1.3.3.15"/>
    </reaction>
</comment>
<dbReference type="AlphaFoldDB" id="A0A7U3YK16"/>
<dbReference type="SUPFAM" id="SSF54373">
    <property type="entry name" value="FAD-linked reductases, C-terminal domain"/>
    <property type="match status" value="1"/>
</dbReference>
<reference evidence="9 10" key="1">
    <citation type="journal article" date="2011" name="Stand. Genomic Sci.">
        <title>Complete genome sequence of Desulfobulbus propionicus type strain (1pr3).</title>
        <authorList>
            <person name="Pagani I."/>
            <person name="Lapidus A."/>
            <person name="Nolan M."/>
            <person name="Lucas S."/>
            <person name="Hammon N."/>
            <person name="Deshpande S."/>
            <person name="Cheng J.F."/>
            <person name="Chertkov O."/>
            <person name="Davenport K."/>
            <person name="Tapia R."/>
            <person name="Han C."/>
            <person name="Goodwin L."/>
            <person name="Pitluck S."/>
            <person name="Liolios K."/>
            <person name="Mavromatis K."/>
            <person name="Ivanova N."/>
            <person name="Mikhailova N."/>
            <person name="Pati A."/>
            <person name="Chen A."/>
            <person name="Palaniappan K."/>
            <person name="Land M."/>
            <person name="Hauser L."/>
            <person name="Chang Y.J."/>
            <person name="Jeffries C.D."/>
            <person name="Detter J.C."/>
            <person name="Brambilla E."/>
            <person name="Kannan K.P."/>
            <person name="Djao O.D."/>
            <person name="Rohde M."/>
            <person name="Pukall R."/>
            <person name="Spring S."/>
            <person name="Goker M."/>
            <person name="Sikorski J."/>
            <person name="Woyke T."/>
            <person name="Bristow J."/>
            <person name="Eisen J.A."/>
            <person name="Markowitz V."/>
            <person name="Hugenholtz P."/>
            <person name="Kyrpides N.C."/>
            <person name="Klenk H.P."/>
        </authorList>
    </citation>
    <scope>NUCLEOTIDE SEQUENCE [LARGE SCALE GENOMIC DNA]</scope>
    <source>
        <strain evidence="10">ATCC 33891 / DSM 2032 / 1pr3</strain>
    </source>
</reference>
<evidence type="ECO:0000256" key="6">
    <source>
        <dbReference type="RuleBase" id="RU364052"/>
    </source>
</evidence>
<dbReference type="InterPro" id="IPR004572">
    <property type="entry name" value="Protoporphyrinogen_oxidase"/>
</dbReference>
<sequence length="490" mass="53791">MVSTIETLSRQPPRAAKRPTNEHPMQTTQHDLCIIGGGLSGLSTAAFVRQQWPELNIMVLEQAAVPGGAIATYNDAGYLAEWGPHGFLDNCDESRELIRLAGLEAEITSAPLGRFVRYVCLDGRLRCIPQKPLAILREPLVSWGAKLRVLADLWQKPLAGEPSVAQWVAHRFGKALLPFADAVFTGTYAGDFERLKIDAVMPGVRELERMHGSVIRGVVHKMRKGKGAKKGKKHLPAMTSFSGGMAMLPTRLAAGLRAGKEILYGNPVRGIERDEGGWLVQTEQADITCRHLVVALPVNPCLHLLAPALPETPPPLPQIPEARILSVLLGYDQRARIPFGFGYLAPEREQRFALGALFSSHMFPGRAPQGCQLVEALVGGRRHPERLELSDDQLIESVHADLQELMELPPPCFSAVLRPRAAIPQLEAGYPELLRWRDEIHAAHADLHLCGFGWKGIGINDMVKEACRMAHRIGTGVTATNRAEVKGVYF</sequence>
<keyword evidence="3 6" id="KW-0274">FAD</keyword>
<dbReference type="Gene3D" id="1.10.3110.10">
    <property type="entry name" value="protoporphyrinogen ix oxidase, domain 3"/>
    <property type="match status" value="1"/>
</dbReference>
<comment type="pathway">
    <text evidence="6">Porphyrin-containing compound metabolism; protoheme biosynthesis.</text>
</comment>
<comment type="similarity">
    <text evidence="6">Belongs to the protoporphyrinogen/coproporphyrinogen oxidase family. Coproporphyrinogen III oxidase subfamily.</text>
</comment>
<feature type="region of interest" description="Disordered" evidence="7">
    <location>
        <begin position="1"/>
        <end position="26"/>
    </location>
</feature>
<dbReference type="Proteomes" id="UP000006365">
    <property type="component" value="Chromosome"/>
</dbReference>
<evidence type="ECO:0000313" key="10">
    <source>
        <dbReference type="Proteomes" id="UP000006365"/>
    </source>
</evidence>
<gene>
    <name evidence="9" type="ordered locus">Despr_0642</name>
</gene>
<protein>
    <recommendedName>
        <fullName evidence="6">Coproporphyrinogen III oxidase</fullName>
        <ecNumber evidence="6">1.3.3.15</ecNumber>
    </recommendedName>
</protein>
<dbReference type="EC" id="1.3.3.15" evidence="6"/>
<feature type="compositionally biased region" description="Polar residues" evidence="7">
    <location>
        <begin position="1"/>
        <end position="10"/>
    </location>
</feature>
<dbReference type="InterPro" id="IPR002937">
    <property type="entry name" value="Amino_oxidase"/>
</dbReference>
<dbReference type="KEGG" id="dpr:Despr_0642"/>
<dbReference type="PANTHER" id="PTHR42923">
    <property type="entry name" value="PROTOPORPHYRINOGEN OXIDASE"/>
    <property type="match status" value="1"/>
</dbReference>
<dbReference type="Gene3D" id="3.50.50.60">
    <property type="entry name" value="FAD/NAD(P)-binding domain"/>
    <property type="match status" value="1"/>
</dbReference>
<dbReference type="Gene3D" id="3.90.660.20">
    <property type="entry name" value="Protoporphyrinogen oxidase, mitochondrial, domain 2"/>
    <property type="match status" value="1"/>
</dbReference>
<dbReference type="GO" id="GO:0006783">
    <property type="term" value="P:heme biosynthetic process"/>
    <property type="evidence" value="ECO:0007669"/>
    <property type="project" value="UniProtKB-UniRule"/>
</dbReference>
<evidence type="ECO:0000259" key="8">
    <source>
        <dbReference type="Pfam" id="PF01593"/>
    </source>
</evidence>
<evidence type="ECO:0000256" key="7">
    <source>
        <dbReference type="SAM" id="MobiDB-lite"/>
    </source>
</evidence>
<keyword evidence="6" id="KW-0963">Cytoplasm</keyword>
<keyword evidence="5 6" id="KW-0350">Heme biosynthesis</keyword>
<dbReference type="Pfam" id="PF01593">
    <property type="entry name" value="Amino_oxidase"/>
    <property type="match status" value="1"/>
</dbReference>
<dbReference type="GO" id="GO:0005737">
    <property type="term" value="C:cytoplasm"/>
    <property type="evidence" value="ECO:0007669"/>
    <property type="project" value="UniProtKB-SubCell"/>
</dbReference>
<dbReference type="InterPro" id="IPR036188">
    <property type="entry name" value="FAD/NAD-bd_sf"/>
</dbReference>
<evidence type="ECO:0000256" key="5">
    <source>
        <dbReference type="ARBA" id="ARBA00023133"/>
    </source>
</evidence>
<comment type="function">
    <text evidence="6">Involved in coproporphyrin-dependent heme b biosynthesis. Catalyzes the oxidation of coproporphyrinogen III to coproporphyrin III.</text>
</comment>
<evidence type="ECO:0000256" key="2">
    <source>
        <dbReference type="ARBA" id="ARBA00022630"/>
    </source>
</evidence>
<dbReference type="SUPFAM" id="SSF51905">
    <property type="entry name" value="FAD/NAD(P)-binding domain"/>
    <property type="match status" value="1"/>
</dbReference>
<comment type="cofactor">
    <cofactor evidence="1 6">
        <name>FAD</name>
        <dbReference type="ChEBI" id="CHEBI:57692"/>
    </cofactor>
</comment>
<accession>A0A7U3YK16</accession>
<dbReference type="GO" id="GO:0004729">
    <property type="term" value="F:oxygen-dependent protoporphyrinogen oxidase activity"/>
    <property type="evidence" value="ECO:0007669"/>
    <property type="project" value="UniProtKB-UniRule"/>
</dbReference>
<dbReference type="EMBL" id="CP002364">
    <property type="protein sequence ID" value="ADW16818.1"/>
    <property type="molecule type" value="Genomic_DNA"/>
</dbReference>
<dbReference type="InterPro" id="IPR050464">
    <property type="entry name" value="Zeta_carotene_desat/Oxidored"/>
</dbReference>
<evidence type="ECO:0000256" key="3">
    <source>
        <dbReference type="ARBA" id="ARBA00022827"/>
    </source>
</evidence>